<proteinExistence type="inferred from homology"/>
<feature type="repeat" description="PPR" evidence="3">
    <location>
        <begin position="199"/>
        <end position="233"/>
    </location>
</feature>
<dbReference type="InterPro" id="IPR002885">
    <property type="entry name" value="PPR_rpt"/>
</dbReference>
<evidence type="ECO:0000256" key="3">
    <source>
        <dbReference type="PROSITE-ProRule" id="PRU00708"/>
    </source>
</evidence>
<dbReference type="InterPro" id="IPR050872">
    <property type="entry name" value="PPR_P_subfamily"/>
</dbReference>
<protein>
    <recommendedName>
        <fullName evidence="6">Pentatricopeptide repeat-containing protein</fullName>
    </recommendedName>
</protein>
<dbReference type="InterPro" id="IPR011990">
    <property type="entry name" value="TPR-like_helical_dom_sf"/>
</dbReference>
<evidence type="ECO:0000313" key="5">
    <source>
        <dbReference type="Proteomes" id="UP001634393"/>
    </source>
</evidence>
<evidence type="ECO:0000313" key="4">
    <source>
        <dbReference type="EMBL" id="KAL3837897.1"/>
    </source>
</evidence>
<keyword evidence="5" id="KW-1185">Reference proteome</keyword>
<dbReference type="PANTHER" id="PTHR46128">
    <property type="entry name" value="MITOCHONDRIAL GROUP I INTRON SPLICING FACTOR CCM1"/>
    <property type="match status" value="1"/>
</dbReference>
<feature type="repeat" description="PPR" evidence="3">
    <location>
        <begin position="370"/>
        <end position="404"/>
    </location>
</feature>
<keyword evidence="2" id="KW-0677">Repeat</keyword>
<dbReference type="PANTHER" id="PTHR46128:SF211">
    <property type="entry name" value="PENTACOTRIPEPTIDE-REPEAT REGION OF PRORP DOMAIN-CONTAINING PROTEIN"/>
    <property type="match status" value="1"/>
</dbReference>
<feature type="repeat" description="PPR" evidence="3">
    <location>
        <begin position="580"/>
        <end position="614"/>
    </location>
</feature>
<name>A0ABD3TMB4_9LAMI</name>
<feature type="repeat" description="PPR" evidence="3">
    <location>
        <begin position="798"/>
        <end position="832"/>
    </location>
</feature>
<gene>
    <name evidence="4" type="ORF">ACJIZ3_022488</name>
</gene>
<dbReference type="Pfam" id="PF01535">
    <property type="entry name" value="PPR"/>
    <property type="match status" value="4"/>
</dbReference>
<dbReference type="EMBL" id="JBJXBP010000003">
    <property type="protein sequence ID" value="KAL3837897.1"/>
    <property type="molecule type" value="Genomic_DNA"/>
</dbReference>
<accession>A0ABD3TMB4</accession>
<feature type="repeat" description="PPR" evidence="3">
    <location>
        <begin position="685"/>
        <end position="719"/>
    </location>
</feature>
<feature type="repeat" description="PPR" evidence="3">
    <location>
        <begin position="545"/>
        <end position="579"/>
    </location>
</feature>
<feature type="repeat" description="PPR" evidence="3">
    <location>
        <begin position="833"/>
        <end position="867"/>
    </location>
</feature>
<dbReference type="SUPFAM" id="SSF48452">
    <property type="entry name" value="TPR-like"/>
    <property type="match status" value="1"/>
</dbReference>
<feature type="repeat" description="PPR" evidence="3">
    <location>
        <begin position="304"/>
        <end position="334"/>
    </location>
</feature>
<dbReference type="NCBIfam" id="TIGR00756">
    <property type="entry name" value="PPR"/>
    <property type="match status" value="14"/>
</dbReference>
<feature type="repeat" description="PPR" evidence="3">
    <location>
        <begin position="510"/>
        <end position="544"/>
    </location>
</feature>
<feature type="repeat" description="PPR" evidence="3">
    <location>
        <begin position="615"/>
        <end position="649"/>
    </location>
</feature>
<dbReference type="Proteomes" id="UP001634393">
    <property type="component" value="Unassembled WGS sequence"/>
</dbReference>
<evidence type="ECO:0000256" key="2">
    <source>
        <dbReference type="ARBA" id="ARBA00022737"/>
    </source>
</evidence>
<feature type="repeat" description="PPR" evidence="3">
    <location>
        <begin position="868"/>
        <end position="902"/>
    </location>
</feature>
<dbReference type="Gene3D" id="1.25.40.10">
    <property type="entry name" value="Tetratricopeptide repeat domain"/>
    <property type="match status" value="6"/>
</dbReference>
<comment type="caution">
    <text evidence="4">The sequence shown here is derived from an EMBL/GenBank/DDBJ whole genome shotgun (WGS) entry which is preliminary data.</text>
</comment>
<sequence>MIKHRVSLCKYFRRRLFATCPLTLEPQTPQFSSSPTPITHKEFCFSLAEQLINRGSLSSAQKVIQRLISQCSSIPEAISAVDFAFAKGMDLDLVSYGCLIRKLVISGEAPMAKAVYLDCVVGKGLEPDQKLLNSMIICYCKIGELDEAKSCFDRLFKLNFMPWIGSCNAIIKAFFAQDRVLESYKCFCEISDVSDVVLDFSCYNKLVDKLCHKGFLDEGLRVFDVMIDKGVPPTLHLCKSVVIGFCKWGHVEEAEILCTEIESYGFVMDKYMFTYLINAYCKGRKMKMAMRLFIRMLKMGYDPDNYTYNTLIHGFVNLGMFSKGWFLHNKMSKPNSVTYQIMLNKYCTQKKVDCALKLLDDMIQSNMAPNIHCYTSLIAALCKEQRWEEVNSLYHKMIDNGVVPDHVLFFILVKNLPGGDELYLALTFLQTIAYKSCHIDVSCTSCSTKPKSKEDAMVEIEYLLEEIAKRNSLFAESAFSVYVIALCVGGKIDPALNCMERMAILGFLPKLTALNSLIKLLFEEGLVEDGNALLEVMQDHGLVPNQTTFSIIVNELCKQGDFLLAIEVLENVEERGIKGSVAMYNSIIGCLSRQKMVKEAEFFFYRMLKFGVDPDEILFVTMINAYSKNGWARKALKLFNKMVESGLRPSSYAYTALIPGLVKKNMTEKSCVYLDRMLKEGFLPNIVLYTSLIKQFLKKRKFEFALRLVDLMERSDMEQDLITYITLVSGICRNIEPLNGKWFLSNEKSEEMLFDLLHQTTIFPNGESLKLLINSQEDMKYYALRLIQKIKKVNFMPDLYLYNGIISGFCLTHKMQEAYEHLALMESEGIHPNVVTFTILINGHLRLGEVDIAISLFNKMNANGLSADGILFNALVKHLCEMGRVHDALAISHSMQKRGFIPSKGSYEILLSSFCGYRSSVLALKIYEDMLSHDYFPCKYNLYWLVGILSKDNKLNEARTLCALMIERRNFQKDRIRY</sequence>
<dbReference type="AlphaFoldDB" id="A0ABD3TMB4"/>
<reference evidence="4 5" key="1">
    <citation type="submission" date="2024-12" db="EMBL/GenBank/DDBJ databases">
        <title>The unique morphological basis and parallel evolutionary history of personate flowers in Penstemon.</title>
        <authorList>
            <person name="Depatie T.H."/>
            <person name="Wessinger C.A."/>
        </authorList>
    </citation>
    <scope>NUCLEOTIDE SEQUENCE [LARGE SCALE GENOMIC DNA]</scope>
    <source>
        <strain evidence="4">WTNN_2</strain>
        <tissue evidence="4">Leaf</tissue>
    </source>
</reference>
<feature type="repeat" description="PPR" evidence="3">
    <location>
        <begin position="269"/>
        <end position="303"/>
    </location>
</feature>
<organism evidence="4 5">
    <name type="scientific">Penstemon smallii</name>
    <dbReference type="NCBI Taxonomy" id="265156"/>
    <lineage>
        <taxon>Eukaryota</taxon>
        <taxon>Viridiplantae</taxon>
        <taxon>Streptophyta</taxon>
        <taxon>Embryophyta</taxon>
        <taxon>Tracheophyta</taxon>
        <taxon>Spermatophyta</taxon>
        <taxon>Magnoliopsida</taxon>
        <taxon>eudicotyledons</taxon>
        <taxon>Gunneridae</taxon>
        <taxon>Pentapetalae</taxon>
        <taxon>asterids</taxon>
        <taxon>lamiids</taxon>
        <taxon>Lamiales</taxon>
        <taxon>Plantaginaceae</taxon>
        <taxon>Cheloneae</taxon>
        <taxon>Penstemon</taxon>
    </lineage>
</organism>
<feature type="repeat" description="PPR" evidence="3">
    <location>
        <begin position="335"/>
        <end position="369"/>
    </location>
</feature>
<feature type="repeat" description="PPR" evidence="3">
    <location>
        <begin position="128"/>
        <end position="162"/>
    </location>
</feature>
<dbReference type="Pfam" id="PF13041">
    <property type="entry name" value="PPR_2"/>
    <property type="match status" value="7"/>
</dbReference>
<dbReference type="PROSITE" id="PS51375">
    <property type="entry name" value="PPR"/>
    <property type="match status" value="15"/>
</dbReference>
<comment type="similarity">
    <text evidence="1">Belongs to the PPR family. P subfamily.</text>
</comment>
<evidence type="ECO:0000256" key="1">
    <source>
        <dbReference type="ARBA" id="ARBA00007626"/>
    </source>
</evidence>
<evidence type="ECO:0008006" key="6">
    <source>
        <dbReference type="Google" id="ProtNLM"/>
    </source>
</evidence>
<feature type="repeat" description="PPR" evidence="3">
    <location>
        <begin position="650"/>
        <end position="684"/>
    </location>
</feature>